<evidence type="ECO:0000313" key="2">
    <source>
        <dbReference type="Proteomes" id="UP000051260"/>
    </source>
</evidence>
<name>A0A0P1I8J5_9RHOB</name>
<dbReference type="STRING" id="1715692.RUE5091_01800"/>
<dbReference type="Pfam" id="PF20086">
    <property type="entry name" value="DUF6478"/>
    <property type="match status" value="1"/>
</dbReference>
<evidence type="ECO:0000313" key="1">
    <source>
        <dbReference type="EMBL" id="CUJ97406.1"/>
    </source>
</evidence>
<protein>
    <submittedName>
        <fullName evidence="1">Uncharacterized protein</fullName>
    </submittedName>
</protein>
<organism evidence="1 2">
    <name type="scientific">Ruegeria denitrificans</name>
    <dbReference type="NCBI Taxonomy" id="1715692"/>
    <lineage>
        <taxon>Bacteria</taxon>
        <taxon>Pseudomonadati</taxon>
        <taxon>Pseudomonadota</taxon>
        <taxon>Alphaproteobacteria</taxon>
        <taxon>Rhodobacterales</taxon>
        <taxon>Roseobacteraceae</taxon>
        <taxon>Ruegeria</taxon>
    </lineage>
</organism>
<proteinExistence type="predicted"/>
<sequence>MDCPSALSVTNSRDLTPSIVYSPLNPALSLTKQDHTLNDGAMGRLLDRYIHRRAVERWRQVLRGASVTPEPLLRQQRDDARKLRTHLQRLIHEADSRLARPRIGSTQFPKPLGTDWCWRPDLWRGPLARPGVASAPRRAQMDQQVTLFHDCSLAEIGMRQTRNSRDKDLAAFGLMVEIFGFSGSFLSLSVELPRDAVQGLTKQHLMRVDTLIETEHPLKVFARLNIQHGPNAEQVLRKLDLPASSASVDFDLAHLPLNESRIEKIWLDLIFENPRMNRVSLRDLTFCRHHRADL</sequence>
<keyword evidence="2" id="KW-1185">Reference proteome</keyword>
<dbReference type="InterPro" id="IPR045514">
    <property type="entry name" value="DUF6478"/>
</dbReference>
<dbReference type="EMBL" id="CYUD01000005">
    <property type="protein sequence ID" value="CUJ97406.1"/>
    <property type="molecule type" value="Genomic_DNA"/>
</dbReference>
<reference evidence="2" key="1">
    <citation type="submission" date="2015-09" db="EMBL/GenBank/DDBJ databases">
        <authorList>
            <person name="Rodrigo-Torres L."/>
            <person name="Arahal D.R."/>
        </authorList>
    </citation>
    <scope>NUCLEOTIDE SEQUENCE [LARGE SCALE GENOMIC DNA]</scope>
    <source>
        <strain evidence="2">CECT 5091</strain>
    </source>
</reference>
<accession>A0A0P1I8J5</accession>
<gene>
    <name evidence="1" type="ORF">RUE5091_01800</name>
</gene>
<dbReference type="Proteomes" id="UP000051260">
    <property type="component" value="Unassembled WGS sequence"/>
</dbReference>
<dbReference type="AlphaFoldDB" id="A0A0P1I8J5"/>